<dbReference type="OrthoDB" id="4252443at2759"/>
<dbReference type="Proteomes" id="UP000799424">
    <property type="component" value="Unassembled WGS sequence"/>
</dbReference>
<proteinExistence type="predicted"/>
<dbReference type="AlphaFoldDB" id="A0A6A6ZYV2"/>
<name>A0A6A6ZYV2_9PLEO</name>
<evidence type="ECO:0000313" key="1">
    <source>
        <dbReference type="EMBL" id="KAF2825709.1"/>
    </source>
</evidence>
<evidence type="ECO:0000313" key="2">
    <source>
        <dbReference type="Proteomes" id="UP000799424"/>
    </source>
</evidence>
<keyword evidence="2" id="KW-1185">Reference proteome</keyword>
<sequence length="151" mass="17076">MWQTFQRLVNVTDIDLCWVRAWREVTLPPPLFTSATSVRLSGRTSPEFVVCILGPQGHNIAKLTQLELNDVKEWAGATPALPVFAHLQDFQAYMHEHGQDHHTAHVTWRSMTGILEPLIDHCTHLTSLRLAVLGPCEEPGPDSREESLYRS</sequence>
<accession>A0A6A6ZYV2</accession>
<organism evidence="1 2">
    <name type="scientific">Ophiobolus disseminans</name>
    <dbReference type="NCBI Taxonomy" id="1469910"/>
    <lineage>
        <taxon>Eukaryota</taxon>
        <taxon>Fungi</taxon>
        <taxon>Dikarya</taxon>
        <taxon>Ascomycota</taxon>
        <taxon>Pezizomycotina</taxon>
        <taxon>Dothideomycetes</taxon>
        <taxon>Pleosporomycetidae</taxon>
        <taxon>Pleosporales</taxon>
        <taxon>Pleosporineae</taxon>
        <taxon>Phaeosphaeriaceae</taxon>
        <taxon>Ophiobolus</taxon>
    </lineage>
</organism>
<protein>
    <submittedName>
        <fullName evidence="1">Uncharacterized protein</fullName>
    </submittedName>
</protein>
<reference evidence="1" key="1">
    <citation type="journal article" date="2020" name="Stud. Mycol.">
        <title>101 Dothideomycetes genomes: a test case for predicting lifestyles and emergence of pathogens.</title>
        <authorList>
            <person name="Haridas S."/>
            <person name="Albert R."/>
            <person name="Binder M."/>
            <person name="Bloem J."/>
            <person name="Labutti K."/>
            <person name="Salamov A."/>
            <person name="Andreopoulos B."/>
            <person name="Baker S."/>
            <person name="Barry K."/>
            <person name="Bills G."/>
            <person name="Bluhm B."/>
            <person name="Cannon C."/>
            <person name="Castanera R."/>
            <person name="Culley D."/>
            <person name="Daum C."/>
            <person name="Ezra D."/>
            <person name="Gonzalez J."/>
            <person name="Henrissat B."/>
            <person name="Kuo A."/>
            <person name="Liang C."/>
            <person name="Lipzen A."/>
            <person name="Lutzoni F."/>
            <person name="Magnuson J."/>
            <person name="Mondo S."/>
            <person name="Nolan M."/>
            <person name="Ohm R."/>
            <person name="Pangilinan J."/>
            <person name="Park H.-J."/>
            <person name="Ramirez L."/>
            <person name="Alfaro M."/>
            <person name="Sun H."/>
            <person name="Tritt A."/>
            <person name="Yoshinaga Y."/>
            <person name="Zwiers L.-H."/>
            <person name="Turgeon B."/>
            <person name="Goodwin S."/>
            <person name="Spatafora J."/>
            <person name="Crous P."/>
            <person name="Grigoriev I."/>
        </authorList>
    </citation>
    <scope>NUCLEOTIDE SEQUENCE</scope>
    <source>
        <strain evidence="1">CBS 113818</strain>
    </source>
</reference>
<gene>
    <name evidence="1" type="ORF">CC86DRAFT_34189</name>
</gene>
<dbReference type="EMBL" id="MU006227">
    <property type="protein sequence ID" value="KAF2825709.1"/>
    <property type="molecule type" value="Genomic_DNA"/>
</dbReference>